<gene>
    <name evidence="1" type="ORF">BREV_BREV_01669</name>
</gene>
<keyword evidence="2" id="KW-1185">Reference proteome</keyword>
<evidence type="ECO:0000313" key="1">
    <source>
        <dbReference type="EMBL" id="VDC50020.1"/>
    </source>
</evidence>
<proteinExistence type="predicted"/>
<name>A0A7Z8Y3J2_9CAUL</name>
<protein>
    <submittedName>
        <fullName evidence="1">Uncharacterized protein</fullName>
    </submittedName>
</protein>
<comment type="caution">
    <text evidence="1">The sequence shown here is derived from an EMBL/GenBank/DDBJ whole genome shotgun (WGS) entry which is preliminary data.</text>
</comment>
<dbReference type="EMBL" id="UXHF01000029">
    <property type="protein sequence ID" value="VDC50020.1"/>
    <property type="molecule type" value="Genomic_DNA"/>
</dbReference>
<sequence>MGEQARLQAASARVDARRQMAQGAEQMRKSAQDLRSEAVRLRDPAYRARQIAENRTRGNRVTDAELLAVAASLPAKADEMDRDAARLARDALRQD</sequence>
<dbReference type="AlphaFoldDB" id="A0A7Z8Y3J2"/>
<dbReference type="Proteomes" id="UP000289220">
    <property type="component" value="Unassembled WGS sequence"/>
</dbReference>
<reference evidence="1 2" key="1">
    <citation type="submission" date="2018-11" db="EMBL/GenBank/DDBJ databases">
        <authorList>
            <person name="Peiro R."/>
            <person name="Begona"/>
            <person name="Cbmso G."/>
            <person name="Lopez M."/>
            <person name="Gonzalez S."/>
            <person name="Sacristan E."/>
            <person name="Castillo E."/>
        </authorList>
    </citation>
    <scope>NUCLEOTIDE SEQUENCE [LARGE SCALE GENOMIC DNA]</scope>
    <source>
        <strain evidence="1">Brev_genome</strain>
    </source>
</reference>
<organism evidence="1 2">
    <name type="scientific">Brevundimonas mediterranea</name>
    <dbReference type="NCBI Taxonomy" id="74329"/>
    <lineage>
        <taxon>Bacteria</taxon>
        <taxon>Pseudomonadati</taxon>
        <taxon>Pseudomonadota</taxon>
        <taxon>Alphaproteobacteria</taxon>
        <taxon>Caulobacterales</taxon>
        <taxon>Caulobacteraceae</taxon>
        <taxon>Brevundimonas</taxon>
    </lineage>
</organism>
<evidence type="ECO:0000313" key="2">
    <source>
        <dbReference type="Proteomes" id="UP000289220"/>
    </source>
</evidence>
<accession>A0A7Z8Y3J2</accession>